<comment type="subcellular location">
    <subcellularLocation>
        <location evidence="1 8">Cell membrane</location>
        <topology evidence="1 8">Multi-pass membrane protein</topology>
    </subcellularLocation>
</comment>
<comment type="caution">
    <text evidence="8">Lacks conserved residue(s) required for the propagation of feature annotation.</text>
</comment>
<name>A0A4Y7IXI9_PAPSO</name>
<evidence type="ECO:0000256" key="7">
    <source>
        <dbReference type="ARBA" id="ARBA00023136"/>
    </source>
</evidence>
<sequence length="150" mass="16375">MKDFPGTPGTFTALTLRVLQFSFAAGSIVCITTTPGFFEYTALCYLIASMGLQVIWSFGIALFDAKALITKKILHNLVLVSLFAIGDWVTGMLSLAAASASAGLLILYFRDLGKCQSDCLKYWMSVTLAFMSWVMIEISSLIMFWLLAAG</sequence>
<evidence type="ECO:0000256" key="3">
    <source>
        <dbReference type="ARBA" id="ARBA00011489"/>
    </source>
</evidence>
<gene>
    <name evidence="10" type="ORF">C5167_020629</name>
</gene>
<feature type="transmembrane region" description="Helical" evidence="8">
    <location>
        <begin position="122"/>
        <end position="148"/>
    </location>
</feature>
<dbReference type="Proteomes" id="UP000316621">
    <property type="component" value="Chromosome 2"/>
</dbReference>
<evidence type="ECO:0000256" key="5">
    <source>
        <dbReference type="ARBA" id="ARBA00022692"/>
    </source>
</evidence>
<evidence type="ECO:0000256" key="6">
    <source>
        <dbReference type="ARBA" id="ARBA00022989"/>
    </source>
</evidence>
<evidence type="ECO:0000256" key="1">
    <source>
        <dbReference type="ARBA" id="ARBA00004651"/>
    </source>
</evidence>
<proteinExistence type="inferred from homology"/>
<dbReference type="InterPro" id="IPR006702">
    <property type="entry name" value="CASP_dom"/>
</dbReference>
<dbReference type="GO" id="GO:0005886">
    <property type="term" value="C:plasma membrane"/>
    <property type="evidence" value="ECO:0007669"/>
    <property type="project" value="UniProtKB-SubCell"/>
</dbReference>
<dbReference type="PANTHER" id="PTHR32021:SF5">
    <property type="entry name" value="CASP-LIKE PROTEIN 5B3"/>
    <property type="match status" value="1"/>
</dbReference>
<dbReference type="Gramene" id="RZC52199">
    <property type="protein sequence ID" value="RZC52199"/>
    <property type="gene ID" value="C5167_020629"/>
</dbReference>
<keyword evidence="7 8" id="KW-0472">Membrane</keyword>
<dbReference type="InterPro" id="IPR045009">
    <property type="entry name" value="CASPL-5"/>
</dbReference>
<evidence type="ECO:0000256" key="2">
    <source>
        <dbReference type="ARBA" id="ARBA00007651"/>
    </source>
</evidence>
<evidence type="ECO:0000256" key="4">
    <source>
        <dbReference type="ARBA" id="ARBA00022475"/>
    </source>
</evidence>
<keyword evidence="6 8" id="KW-1133">Transmembrane helix</keyword>
<evidence type="ECO:0000256" key="8">
    <source>
        <dbReference type="RuleBase" id="RU361233"/>
    </source>
</evidence>
<dbReference type="AlphaFoldDB" id="A0A4Y7IXI9"/>
<dbReference type="OrthoDB" id="754299at2759"/>
<feature type="transmembrane region" description="Helical" evidence="8">
    <location>
        <begin position="40"/>
        <end position="65"/>
    </location>
</feature>
<reference evidence="10 11" key="1">
    <citation type="journal article" date="2018" name="Science">
        <title>The opium poppy genome and morphinan production.</title>
        <authorList>
            <person name="Guo L."/>
            <person name="Winzer T."/>
            <person name="Yang X."/>
            <person name="Li Y."/>
            <person name="Ning Z."/>
            <person name="He Z."/>
            <person name="Teodor R."/>
            <person name="Lu Y."/>
            <person name="Bowser T.A."/>
            <person name="Graham I.A."/>
            <person name="Ye K."/>
        </authorList>
    </citation>
    <scope>NUCLEOTIDE SEQUENCE [LARGE SCALE GENOMIC DNA]</scope>
    <source>
        <strain evidence="11">cv. HN1</strain>
        <tissue evidence="10">Leaves</tissue>
    </source>
</reference>
<keyword evidence="11" id="KW-1185">Reference proteome</keyword>
<feature type="domain" description="Casparian strip membrane protein" evidence="9">
    <location>
        <begin position="8"/>
        <end position="134"/>
    </location>
</feature>
<evidence type="ECO:0000259" key="9">
    <source>
        <dbReference type="Pfam" id="PF04535"/>
    </source>
</evidence>
<dbReference type="OMA" id="KDFCGTP"/>
<keyword evidence="4 8" id="KW-1003">Cell membrane</keyword>
<feature type="transmembrane region" description="Helical" evidence="8">
    <location>
        <begin position="77"/>
        <end position="110"/>
    </location>
</feature>
<comment type="similarity">
    <text evidence="2 8">Belongs to the Casparian strip membrane proteins (CASP) family.</text>
</comment>
<accession>A0A4Y7IXI9</accession>
<protein>
    <recommendedName>
        <fullName evidence="8">CASP-like protein</fullName>
    </recommendedName>
</protein>
<dbReference type="EMBL" id="CM010716">
    <property type="protein sequence ID" value="RZC52199.1"/>
    <property type="molecule type" value="Genomic_DNA"/>
</dbReference>
<comment type="subunit">
    <text evidence="3 8">Homodimer and heterodimers.</text>
</comment>
<keyword evidence="5 8" id="KW-0812">Transmembrane</keyword>
<evidence type="ECO:0000313" key="11">
    <source>
        <dbReference type="Proteomes" id="UP000316621"/>
    </source>
</evidence>
<organism evidence="10 11">
    <name type="scientific">Papaver somniferum</name>
    <name type="common">Opium poppy</name>
    <dbReference type="NCBI Taxonomy" id="3469"/>
    <lineage>
        <taxon>Eukaryota</taxon>
        <taxon>Viridiplantae</taxon>
        <taxon>Streptophyta</taxon>
        <taxon>Embryophyta</taxon>
        <taxon>Tracheophyta</taxon>
        <taxon>Spermatophyta</taxon>
        <taxon>Magnoliopsida</taxon>
        <taxon>Ranunculales</taxon>
        <taxon>Papaveraceae</taxon>
        <taxon>Papaveroideae</taxon>
        <taxon>Papaver</taxon>
    </lineage>
</organism>
<evidence type="ECO:0000313" key="10">
    <source>
        <dbReference type="EMBL" id="RZC52199.1"/>
    </source>
</evidence>
<dbReference type="PANTHER" id="PTHR32021">
    <property type="entry name" value="CASP-LIKE PROTEIN 5B3"/>
    <property type="match status" value="1"/>
</dbReference>
<dbReference type="Pfam" id="PF04535">
    <property type="entry name" value="CASP_dom"/>
    <property type="match status" value="1"/>
</dbReference>